<feature type="non-terminal residue" evidence="2">
    <location>
        <position position="1"/>
    </location>
</feature>
<evidence type="ECO:0000313" key="2">
    <source>
        <dbReference type="EMBL" id="CAH3127154.1"/>
    </source>
</evidence>
<sequence length="91" mass="9986">VNIANTYVLSLFYTEEGFSQGEVDHLFSALVLANFTCGLPVYGAVDSDLTKRQIRSFSRVLDLDCTVSNIIPKKKAKSIIKQKSSSPGTKD</sequence>
<dbReference type="EMBL" id="CALNXK010000043">
    <property type="protein sequence ID" value="CAH3127154.1"/>
    <property type="molecule type" value="Genomic_DNA"/>
</dbReference>
<evidence type="ECO:0000256" key="1">
    <source>
        <dbReference type="SAM" id="Phobius"/>
    </source>
</evidence>
<gene>
    <name evidence="2" type="ORF">PLOB_00032816</name>
</gene>
<accession>A0ABN8NZV7</accession>
<dbReference type="Proteomes" id="UP001159405">
    <property type="component" value="Unassembled WGS sequence"/>
</dbReference>
<reference evidence="2 3" key="1">
    <citation type="submission" date="2022-05" db="EMBL/GenBank/DDBJ databases">
        <authorList>
            <consortium name="Genoscope - CEA"/>
            <person name="William W."/>
        </authorList>
    </citation>
    <scope>NUCLEOTIDE SEQUENCE [LARGE SCALE GENOMIC DNA]</scope>
</reference>
<evidence type="ECO:0000313" key="3">
    <source>
        <dbReference type="Proteomes" id="UP001159405"/>
    </source>
</evidence>
<protein>
    <submittedName>
        <fullName evidence="2">Uncharacterized protein</fullName>
    </submittedName>
</protein>
<keyword evidence="1" id="KW-0812">Transmembrane</keyword>
<keyword evidence="1" id="KW-0472">Membrane</keyword>
<keyword evidence="3" id="KW-1185">Reference proteome</keyword>
<comment type="caution">
    <text evidence="2">The sequence shown here is derived from an EMBL/GenBank/DDBJ whole genome shotgun (WGS) entry which is preliminary data.</text>
</comment>
<organism evidence="2 3">
    <name type="scientific">Porites lobata</name>
    <dbReference type="NCBI Taxonomy" id="104759"/>
    <lineage>
        <taxon>Eukaryota</taxon>
        <taxon>Metazoa</taxon>
        <taxon>Cnidaria</taxon>
        <taxon>Anthozoa</taxon>
        <taxon>Hexacorallia</taxon>
        <taxon>Scleractinia</taxon>
        <taxon>Fungiina</taxon>
        <taxon>Poritidae</taxon>
        <taxon>Porites</taxon>
    </lineage>
</organism>
<proteinExistence type="predicted"/>
<feature type="transmembrane region" description="Helical" evidence="1">
    <location>
        <begin position="26"/>
        <end position="45"/>
    </location>
</feature>
<keyword evidence="1" id="KW-1133">Transmembrane helix</keyword>
<name>A0ABN8NZV7_9CNID</name>